<gene>
    <name evidence="1" type="ORF">GCM10022393_37820</name>
</gene>
<keyword evidence="2" id="KW-1185">Reference proteome</keyword>
<evidence type="ECO:0008006" key="3">
    <source>
        <dbReference type="Google" id="ProtNLM"/>
    </source>
</evidence>
<sequence length="376" mass="43178">MKNFIYLLALVQLLGCNTIDKKTDKTVSENKTVKESTDSIYYVNAKSGLHYRDEPNGRILGKFPNRTKLELVVRTAVFEEINDRNTILKGEWVGVNKNKDTVYVFDGFLKASNGIDKGKLMVGNDSSNDIWSSFSFMKMPVADSTNFDNIKKTGALNANDIKKLQLATIYPELGKEGSVFVFIPGYQLIISDTFKTFVVYAYRGDHELESTLITYDSKNKLIDAKVIAYDEIAEGWFRKKSIIKKRLITTIDSFYGDVKKIDTTLYHINELGEINEVKTIFQNNIRPDETIVLNKEYTDTIQFLSYNDDYDYFFMEGKKNDKDVSLIYSWGWSENKKYDFKPGDMIKVKWKMDSITIAGDGETLQFTEKAMDAEKL</sequence>
<accession>A0ABP6URW8</accession>
<organism evidence="1 2">
    <name type="scientific">Aquimarina addita</name>
    <dbReference type="NCBI Taxonomy" id="870485"/>
    <lineage>
        <taxon>Bacteria</taxon>
        <taxon>Pseudomonadati</taxon>
        <taxon>Bacteroidota</taxon>
        <taxon>Flavobacteriia</taxon>
        <taxon>Flavobacteriales</taxon>
        <taxon>Flavobacteriaceae</taxon>
        <taxon>Aquimarina</taxon>
    </lineage>
</organism>
<proteinExistence type="predicted"/>
<reference evidence="2" key="1">
    <citation type="journal article" date="2019" name="Int. J. Syst. Evol. Microbiol.">
        <title>The Global Catalogue of Microorganisms (GCM) 10K type strain sequencing project: providing services to taxonomists for standard genome sequencing and annotation.</title>
        <authorList>
            <consortium name="The Broad Institute Genomics Platform"/>
            <consortium name="The Broad Institute Genome Sequencing Center for Infectious Disease"/>
            <person name="Wu L."/>
            <person name="Ma J."/>
        </authorList>
    </citation>
    <scope>NUCLEOTIDE SEQUENCE [LARGE SCALE GENOMIC DNA]</scope>
    <source>
        <strain evidence="2">JCM 17106</strain>
    </source>
</reference>
<name>A0ABP6URW8_9FLAO</name>
<dbReference type="EMBL" id="BAABCW010000022">
    <property type="protein sequence ID" value="GAA3520019.1"/>
    <property type="molecule type" value="Genomic_DNA"/>
</dbReference>
<dbReference type="Proteomes" id="UP001500459">
    <property type="component" value="Unassembled WGS sequence"/>
</dbReference>
<evidence type="ECO:0000313" key="1">
    <source>
        <dbReference type="EMBL" id="GAA3520019.1"/>
    </source>
</evidence>
<evidence type="ECO:0000313" key="2">
    <source>
        <dbReference type="Proteomes" id="UP001500459"/>
    </source>
</evidence>
<protein>
    <recommendedName>
        <fullName evidence="3">SH3 domain-containing protein</fullName>
    </recommendedName>
</protein>
<dbReference type="RefSeq" id="WP_344930129.1">
    <property type="nucleotide sequence ID" value="NZ_BAABCW010000022.1"/>
</dbReference>
<comment type="caution">
    <text evidence="1">The sequence shown here is derived from an EMBL/GenBank/DDBJ whole genome shotgun (WGS) entry which is preliminary data.</text>
</comment>
<dbReference type="Gene3D" id="2.30.30.40">
    <property type="entry name" value="SH3 Domains"/>
    <property type="match status" value="1"/>
</dbReference>